<dbReference type="InterPro" id="IPR045275">
    <property type="entry name" value="MscS_archaea/bacteria_type"/>
</dbReference>
<accession>A0A0F9E5Z3</accession>
<feature type="transmembrane region" description="Helical" evidence="1">
    <location>
        <begin position="12"/>
        <end position="32"/>
    </location>
</feature>
<evidence type="ECO:0000256" key="1">
    <source>
        <dbReference type="SAM" id="Phobius"/>
    </source>
</evidence>
<comment type="caution">
    <text evidence="2">The sequence shown here is derived from an EMBL/GenBank/DDBJ whole genome shotgun (WGS) entry which is preliminary data.</text>
</comment>
<sequence length="111" mass="11966">MISVFDYVPKDFKLLAIICSILFITIIVNWAVKRAFFRASNLKKVDQTTLGFAQRLVSITIYTVGISAALTHIPELKIIGHSGLAGAGIMTIVAGLASQQILGNIVSGFMI</sequence>
<feature type="non-terminal residue" evidence="2">
    <location>
        <position position="111"/>
    </location>
</feature>
<organism evidence="2">
    <name type="scientific">marine sediment metagenome</name>
    <dbReference type="NCBI Taxonomy" id="412755"/>
    <lineage>
        <taxon>unclassified sequences</taxon>
        <taxon>metagenomes</taxon>
        <taxon>ecological metagenomes</taxon>
    </lineage>
</organism>
<evidence type="ECO:0000313" key="2">
    <source>
        <dbReference type="EMBL" id="KKL25276.1"/>
    </source>
</evidence>
<gene>
    <name evidence="2" type="ORF">LCGC14_2406970</name>
</gene>
<dbReference type="EMBL" id="LAZR01036278">
    <property type="protein sequence ID" value="KKL25276.1"/>
    <property type="molecule type" value="Genomic_DNA"/>
</dbReference>
<evidence type="ECO:0008006" key="3">
    <source>
        <dbReference type="Google" id="ProtNLM"/>
    </source>
</evidence>
<reference evidence="2" key="1">
    <citation type="journal article" date="2015" name="Nature">
        <title>Complex archaea that bridge the gap between prokaryotes and eukaryotes.</title>
        <authorList>
            <person name="Spang A."/>
            <person name="Saw J.H."/>
            <person name="Jorgensen S.L."/>
            <person name="Zaremba-Niedzwiedzka K."/>
            <person name="Martijn J."/>
            <person name="Lind A.E."/>
            <person name="van Eijk R."/>
            <person name="Schleper C."/>
            <person name="Guy L."/>
            <person name="Ettema T.J."/>
        </authorList>
    </citation>
    <scope>NUCLEOTIDE SEQUENCE</scope>
</reference>
<dbReference type="PANTHER" id="PTHR30221">
    <property type="entry name" value="SMALL-CONDUCTANCE MECHANOSENSITIVE CHANNEL"/>
    <property type="match status" value="1"/>
</dbReference>
<dbReference type="PANTHER" id="PTHR30221:SF1">
    <property type="entry name" value="SMALL-CONDUCTANCE MECHANOSENSITIVE CHANNEL"/>
    <property type="match status" value="1"/>
</dbReference>
<dbReference type="AlphaFoldDB" id="A0A0F9E5Z3"/>
<keyword evidence="1" id="KW-0812">Transmembrane</keyword>
<dbReference type="GO" id="GO:0008381">
    <property type="term" value="F:mechanosensitive monoatomic ion channel activity"/>
    <property type="evidence" value="ECO:0007669"/>
    <property type="project" value="InterPro"/>
</dbReference>
<feature type="transmembrane region" description="Helical" evidence="1">
    <location>
        <begin position="78"/>
        <end position="97"/>
    </location>
</feature>
<protein>
    <recommendedName>
        <fullName evidence="3">Mechanosensitive ion channel inner membrane domain-containing protein</fullName>
    </recommendedName>
</protein>
<name>A0A0F9E5Z3_9ZZZZ</name>
<keyword evidence="1" id="KW-1133">Transmembrane helix</keyword>
<keyword evidence="1" id="KW-0472">Membrane</keyword>
<proteinExistence type="predicted"/>
<feature type="transmembrane region" description="Helical" evidence="1">
    <location>
        <begin position="52"/>
        <end position="72"/>
    </location>
</feature>
<dbReference type="Gene3D" id="1.10.287.1260">
    <property type="match status" value="1"/>
</dbReference>